<gene>
    <name evidence="2" type="ORF">GO495_06735</name>
</gene>
<keyword evidence="3" id="KW-1185">Reference proteome</keyword>
<dbReference type="SMART" id="SM00220">
    <property type="entry name" value="S_TKc"/>
    <property type="match status" value="1"/>
</dbReference>
<dbReference type="InterPro" id="IPR011009">
    <property type="entry name" value="Kinase-like_dom_sf"/>
</dbReference>
<organism evidence="2 3">
    <name type="scientific">Chitinophaga oryziterrae</name>
    <dbReference type="NCBI Taxonomy" id="1031224"/>
    <lineage>
        <taxon>Bacteria</taxon>
        <taxon>Pseudomonadati</taxon>
        <taxon>Bacteroidota</taxon>
        <taxon>Chitinophagia</taxon>
        <taxon>Chitinophagales</taxon>
        <taxon>Chitinophagaceae</taxon>
        <taxon>Chitinophaga</taxon>
    </lineage>
</organism>
<sequence length="452" mass="52006">MVTKINHTIMAEELICSDYTQIVESYGIGFSTNDYYLIADGVPETTDWLIELSIVLPQIEELLKVVLPMAKSLGVPFSMAKNDESAVHILYGNMGYQNLNKVITFYPSGKEQTIQFSQKLVAVTAGFNGPKIPTAAPLGSIVYTEYIGSVPFEKSMWPFPIKMPVPKSEFKKIFSGKYMIVDVLKQDIKGDVFKGIYIKGFLKVGKCVIKQGRQYMWTDFGNRDMSHRLQWQKKVQEDLYDSLNIPKVIDLFTTDGNNYLVMEFIEGQHLEKVLTETYKKDKLWKDLSMEQRNKLLNALIQIIESIEVLHKKGYVHRDIKPANFILDNKGRLFLIDLEITYHKPTDYPNPAFGDGTLGFMSPEQLERITPTEHEDIYGFGGLMVYFFTGQPPADFDYKHLDKLKKELSRHIENQQIRNIIMECYQVELGQRPSLQKIKSVVQNFQKAMLNTR</sequence>
<evidence type="ECO:0000313" key="3">
    <source>
        <dbReference type="Proteomes" id="UP000468388"/>
    </source>
</evidence>
<dbReference type="PANTHER" id="PTHR44167:SF30">
    <property type="entry name" value="PHOSPHORYLASE KINASE"/>
    <property type="match status" value="1"/>
</dbReference>
<evidence type="ECO:0000259" key="1">
    <source>
        <dbReference type="PROSITE" id="PS50011"/>
    </source>
</evidence>
<dbReference type="PROSITE" id="PS00108">
    <property type="entry name" value="PROTEIN_KINASE_ST"/>
    <property type="match status" value="1"/>
</dbReference>
<protein>
    <submittedName>
        <fullName evidence="2">Protein kinase</fullName>
    </submittedName>
</protein>
<dbReference type="GO" id="GO:0005524">
    <property type="term" value="F:ATP binding"/>
    <property type="evidence" value="ECO:0007669"/>
    <property type="project" value="InterPro"/>
</dbReference>
<proteinExistence type="predicted"/>
<dbReference type="EMBL" id="WRXO01000001">
    <property type="protein sequence ID" value="MVT40271.1"/>
    <property type="molecule type" value="Genomic_DNA"/>
</dbReference>
<comment type="caution">
    <text evidence="2">The sequence shown here is derived from an EMBL/GenBank/DDBJ whole genome shotgun (WGS) entry which is preliminary data.</text>
</comment>
<keyword evidence="2" id="KW-0808">Transferase</keyword>
<dbReference type="Pfam" id="PF25816">
    <property type="entry name" value="RamC_N"/>
    <property type="match status" value="1"/>
</dbReference>
<dbReference type="AlphaFoldDB" id="A0A6N8J6L4"/>
<dbReference type="Proteomes" id="UP000468388">
    <property type="component" value="Unassembled WGS sequence"/>
</dbReference>
<reference evidence="2 3" key="1">
    <citation type="submission" date="2019-12" db="EMBL/GenBank/DDBJ databases">
        <title>The draft genomic sequence of strain Chitinophaga oryziterrae JCM 16595.</title>
        <authorList>
            <person name="Zhang X."/>
        </authorList>
    </citation>
    <scope>NUCLEOTIDE SEQUENCE [LARGE SCALE GENOMIC DNA]</scope>
    <source>
        <strain evidence="2 3">JCM 16595</strain>
    </source>
</reference>
<dbReference type="GO" id="GO:0004674">
    <property type="term" value="F:protein serine/threonine kinase activity"/>
    <property type="evidence" value="ECO:0007669"/>
    <property type="project" value="TreeGrafter"/>
</dbReference>
<feature type="domain" description="Protein kinase" evidence="1">
    <location>
        <begin position="178"/>
        <end position="445"/>
    </location>
</feature>
<keyword evidence="2" id="KW-0418">Kinase</keyword>
<dbReference type="InterPro" id="IPR000719">
    <property type="entry name" value="Prot_kinase_dom"/>
</dbReference>
<accession>A0A6N8J6L4</accession>
<dbReference type="Pfam" id="PF00069">
    <property type="entry name" value="Pkinase"/>
    <property type="match status" value="1"/>
</dbReference>
<dbReference type="InterPro" id="IPR057929">
    <property type="entry name" value="RamC_N"/>
</dbReference>
<evidence type="ECO:0000313" key="2">
    <source>
        <dbReference type="EMBL" id="MVT40271.1"/>
    </source>
</evidence>
<dbReference type="SUPFAM" id="SSF56112">
    <property type="entry name" value="Protein kinase-like (PK-like)"/>
    <property type="match status" value="1"/>
</dbReference>
<dbReference type="PANTHER" id="PTHR44167">
    <property type="entry name" value="OVARIAN-SPECIFIC SERINE/THREONINE-PROTEIN KINASE LOK-RELATED"/>
    <property type="match status" value="1"/>
</dbReference>
<dbReference type="PROSITE" id="PS50011">
    <property type="entry name" value="PROTEIN_KINASE_DOM"/>
    <property type="match status" value="1"/>
</dbReference>
<dbReference type="Gene3D" id="1.10.510.10">
    <property type="entry name" value="Transferase(Phosphotransferase) domain 1"/>
    <property type="match status" value="1"/>
</dbReference>
<dbReference type="InterPro" id="IPR008271">
    <property type="entry name" value="Ser/Thr_kinase_AS"/>
</dbReference>
<name>A0A6N8J6L4_9BACT</name>